<dbReference type="AlphaFoldDB" id="A0A0U5GKD3"/>
<feature type="region of interest" description="Disordered" evidence="3">
    <location>
        <begin position="1"/>
        <end position="23"/>
    </location>
</feature>
<dbReference type="Pfam" id="PF00690">
    <property type="entry name" value="Cation_ATPase_N"/>
    <property type="match status" value="1"/>
</dbReference>
<dbReference type="EMBL" id="CDMC01000018">
    <property type="protein sequence ID" value="CEL10399.1"/>
    <property type="molecule type" value="Genomic_DNA"/>
</dbReference>
<keyword evidence="2" id="KW-0460">Magnesium</keyword>
<dbReference type="STRING" id="454130.A0A0U5GKD3"/>
<evidence type="ECO:0000256" key="2">
    <source>
        <dbReference type="ARBA" id="ARBA00022842"/>
    </source>
</evidence>
<evidence type="ECO:0000313" key="6">
    <source>
        <dbReference type="Proteomes" id="UP000054771"/>
    </source>
</evidence>
<protein>
    <recommendedName>
        <fullName evidence="4">Cation-transporting P-type ATPase N-terminal domain-containing protein</fullName>
    </recommendedName>
</protein>
<feature type="compositionally biased region" description="Low complexity" evidence="3">
    <location>
        <begin position="141"/>
        <end position="154"/>
    </location>
</feature>
<proteinExistence type="predicted"/>
<dbReference type="PANTHER" id="PTHR24093:SF369">
    <property type="entry name" value="CALCIUM-TRANSPORTING ATPASE"/>
    <property type="match status" value="1"/>
</dbReference>
<dbReference type="GO" id="GO:0006874">
    <property type="term" value="P:intracellular calcium ion homeostasis"/>
    <property type="evidence" value="ECO:0007669"/>
    <property type="project" value="TreeGrafter"/>
</dbReference>
<dbReference type="InterPro" id="IPR008250">
    <property type="entry name" value="ATPase_P-typ_transduc_dom_A_sf"/>
</dbReference>
<gene>
    <name evidence="5" type="ORF">ASPCAL13519</name>
</gene>
<dbReference type="GO" id="GO:0005388">
    <property type="term" value="F:P-type calcium transporter activity"/>
    <property type="evidence" value="ECO:0007669"/>
    <property type="project" value="TreeGrafter"/>
</dbReference>
<dbReference type="GO" id="GO:0012505">
    <property type="term" value="C:endomembrane system"/>
    <property type="evidence" value="ECO:0007669"/>
    <property type="project" value="UniProtKB-SubCell"/>
</dbReference>
<feature type="compositionally biased region" description="Basic and acidic residues" evidence="3">
    <location>
        <begin position="589"/>
        <end position="617"/>
    </location>
</feature>
<dbReference type="OrthoDB" id="4526328at2759"/>
<accession>A0A0U5GKD3</accession>
<feature type="region of interest" description="Disordered" evidence="3">
    <location>
        <begin position="135"/>
        <end position="170"/>
    </location>
</feature>
<dbReference type="Proteomes" id="UP000054771">
    <property type="component" value="Unassembled WGS sequence"/>
</dbReference>
<feature type="region of interest" description="Disordered" evidence="3">
    <location>
        <begin position="579"/>
        <end position="632"/>
    </location>
</feature>
<dbReference type="PANTHER" id="PTHR24093">
    <property type="entry name" value="CATION TRANSPORTING ATPASE"/>
    <property type="match status" value="1"/>
</dbReference>
<dbReference type="GO" id="GO:0005886">
    <property type="term" value="C:plasma membrane"/>
    <property type="evidence" value="ECO:0007669"/>
    <property type="project" value="TreeGrafter"/>
</dbReference>
<organism evidence="5 6">
    <name type="scientific">Aspergillus calidoustus</name>
    <dbReference type="NCBI Taxonomy" id="454130"/>
    <lineage>
        <taxon>Eukaryota</taxon>
        <taxon>Fungi</taxon>
        <taxon>Dikarya</taxon>
        <taxon>Ascomycota</taxon>
        <taxon>Pezizomycotina</taxon>
        <taxon>Eurotiomycetes</taxon>
        <taxon>Eurotiomycetidae</taxon>
        <taxon>Eurotiales</taxon>
        <taxon>Aspergillaceae</taxon>
        <taxon>Aspergillus</taxon>
        <taxon>Aspergillus subgen. Nidulantes</taxon>
    </lineage>
</organism>
<reference evidence="6" key="1">
    <citation type="journal article" date="2016" name="Genome Announc.">
        <title>Draft genome sequences of fungus Aspergillus calidoustus.</title>
        <authorList>
            <person name="Horn F."/>
            <person name="Linde J."/>
            <person name="Mattern D.J."/>
            <person name="Walther G."/>
            <person name="Guthke R."/>
            <person name="Scherlach K."/>
            <person name="Martin K."/>
            <person name="Brakhage A.A."/>
            <person name="Petzke L."/>
            <person name="Valiante V."/>
        </authorList>
    </citation>
    <scope>NUCLEOTIDE SEQUENCE [LARGE SCALE GENOMIC DNA]</scope>
    <source>
        <strain evidence="6">SF006504</strain>
    </source>
</reference>
<evidence type="ECO:0000259" key="4">
    <source>
        <dbReference type="Pfam" id="PF00690"/>
    </source>
</evidence>
<dbReference type="Gene3D" id="2.40.70.10">
    <property type="entry name" value="Acid Proteases"/>
    <property type="match status" value="2"/>
</dbReference>
<dbReference type="InterPro" id="IPR021109">
    <property type="entry name" value="Peptidase_aspartic_dom_sf"/>
</dbReference>
<dbReference type="SUPFAM" id="SSF81653">
    <property type="entry name" value="Calcium ATPase, transduction domain A"/>
    <property type="match status" value="1"/>
</dbReference>
<evidence type="ECO:0000313" key="5">
    <source>
        <dbReference type="EMBL" id="CEL10399.1"/>
    </source>
</evidence>
<evidence type="ECO:0000256" key="3">
    <source>
        <dbReference type="SAM" id="MobiDB-lite"/>
    </source>
</evidence>
<feature type="domain" description="Cation-transporting P-type ATPase N-terminal" evidence="4">
    <location>
        <begin position="156"/>
        <end position="198"/>
    </location>
</feature>
<dbReference type="CDD" id="cd00303">
    <property type="entry name" value="retropepsin_like"/>
    <property type="match status" value="2"/>
</dbReference>
<evidence type="ECO:0000256" key="1">
    <source>
        <dbReference type="ARBA" id="ARBA00004127"/>
    </source>
</evidence>
<sequence length="632" mass="68979">MPVREGPAILKPPDENEPMDSGPIDVTLETAVFPDQREDPADFIVDDKPFAFSPGQLNKMLNPKSLAAYQALGGLAGLEKGLRTDLQSGLGMDEPGLNFEDHKVRSEGGAPIAGTAAAAATAYWKRPWGSLTSSGLLRSKAGTTTPGAATAGAARSDRKRVSGQNRLPEKRPRSFSDLAWMAFYDKILRLLTIAATISLALVGDILHLEPGDIVPVDGIFIQGQSEYGWNDDPQKGPNRAEYTGPTMHGRSRFVLPLRIDKTEVDAIPDTGADENAMSSACARHLGIKIERDLSCKSNSSAFRLANGRAFTSCGIASVPSLSFVKGNNSWKLSKDPVFFRVFDALAVPMILGRRFLKETETLSRYTDRLETVAVATSPASSSVPRILHMNSAKERMLCYVNGVPVHANADTGAEMNLASPEWAARHAGAAIQQPGRGYEEVMLADGSRAGILGQFDARFQLYDDASTTAGKQGRAITSTRRFFILDGLVSDILLGPDLLFDIGAFKEHQESFVVLGAPTSGSISDVNFVAWLSKPEKVLLGLFRGRRESNTNTTGVQSEADFRGRLDDEDAREQQIHKHAEGMIDQLPEPERSRRLDAENKRHRQYLGDRERREREYSTTASVQRRMISSAC</sequence>
<dbReference type="InterPro" id="IPR004014">
    <property type="entry name" value="ATPase_P-typ_cation-transptr_N"/>
</dbReference>
<keyword evidence="6" id="KW-1185">Reference proteome</keyword>
<comment type="subcellular location">
    <subcellularLocation>
        <location evidence="1">Endomembrane system</location>
        <topology evidence="1">Multi-pass membrane protein</topology>
    </subcellularLocation>
</comment>
<name>A0A0U5GKD3_ASPCI</name>